<feature type="region of interest" description="Disordered" evidence="1">
    <location>
        <begin position="100"/>
        <end position="145"/>
    </location>
</feature>
<dbReference type="EMBL" id="JAWDGP010006075">
    <property type="protein sequence ID" value="KAK3747682.1"/>
    <property type="molecule type" value="Genomic_DNA"/>
</dbReference>
<organism evidence="2 3">
    <name type="scientific">Elysia crispata</name>
    <name type="common">lettuce slug</name>
    <dbReference type="NCBI Taxonomy" id="231223"/>
    <lineage>
        <taxon>Eukaryota</taxon>
        <taxon>Metazoa</taxon>
        <taxon>Spiralia</taxon>
        <taxon>Lophotrochozoa</taxon>
        <taxon>Mollusca</taxon>
        <taxon>Gastropoda</taxon>
        <taxon>Heterobranchia</taxon>
        <taxon>Euthyneura</taxon>
        <taxon>Panpulmonata</taxon>
        <taxon>Sacoglossa</taxon>
        <taxon>Placobranchoidea</taxon>
        <taxon>Plakobranchidae</taxon>
        <taxon>Elysia</taxon>
    </lineage>
</organism>
<reference evidence="2" key="1">
    <citation type="journal article" date="2023" name="G3 (Bethesda)">
        <title>A reference genome for the long-term kleptoplast-retaining sea slug Elysia crispata morphotype clarki.</title>
        <authorList>
            <person name="Eastman K.E."/>
            <person name="Pendleton A.L."/>
            <person name="Shaikh M.A."/>
            <person name="Suttiyut T."/>
            <person name="Ogas R."/>
            <person name="Tomko P."/>
            <person name="Gavelis G."/>
            <person name="Widhalm J.R."/>
            <person name="Wisecaver J.H."/>
        </authorList>
    </citation>
    <scope>NUCLEOTIDE SEQUENCE</scope>
    <source>
        <strain evidence="2">ECLA1</strain>
    </source>
</reference>
<keyword evidence="3" id="KW-1185">Reference proteome</keyword>
<gene>
    <name evidence="2" type="ORF">RRG08_024829</name>
</gene>
<evidence type="ECO:0000256" key="1">
    <source>
        <dbReference type="SAM" id="MobiDB-lite"/>
    </source>
</evidence>
<proteinExistence type="predicted"/>
<name>A0AAE1CZJ5_9GAST</name>
<dbReference type="AlphaFoldDB" id="A0AAE1CZJ5"/>
<evidence type="ECO:0000313" key="2">
    <source>
        <dbReference type="EMBL" id="KAK3747682.1"/>
    </source>
</evidence>
<sequence>MIVFYLEVNFEPNEQQDSYPNHRFSFRRSRIRILSFVPSSPIVAPISSAPEYTSFLIPISRSPGNNPSFLLLSSCPSITPNGCWRARDSFLNPFPGPCAHKKNHRSHQNEPRLKTLTQGRQFNRDGNKGDKQNLQPFYRSPSLPK</sequence>
<comment type="caution">
    <text evidence="2">The sequence shown here is derived from an EMBL/GenBank/DDBJ whole genome shotgun (WGS) entry which is preliminary data.</text>
</comment>
<dbReference type="Proteomes" id="UP001283361">
    <property type="component" value="Unassembled WGS sequence"/>
</dbReference>
<accession>A0AAE1CZJ5</accession>
<feature type="compositionally biased region" description="Basic and acidic residues" evidence="1">
    <location>
        <begin position="122"/>
        <end position="131"/>
    </location>
</feature>
<protein>
    <submittedName>
        <fullName evidence="2">Uncharacterized protein</fullName>
    </submittedName>
</protein>
<evidence type="ECO:0000313" key="3">
    <source>
        <dbReference type="Proteomes" id="UP001283361"/>
    </source>
</evidence>